<feature type="transmembrane region" description="Helical" evidence="1">
    <location>
        <begin position="168"/>
        <end position="191"/>
    </location>
</feature>
<gene>
    <name evidence="3" type="ORF">CO057_00805</name>
</gene>
<dbReference type="Pfam" id="PF07907">
    <property type="entry name" value="YibE_F"/>
    <property type="match status" value="1"/>
</dbReference>
<feature type="transmembrane region" description="Helical" evidence="1">
    <location>
        <begin position="144"/>
        <end position="161"/>
    </location>
</feature>
<evidence type="ECO:0000313" key="3">
    <source>
        <dbReference type="EMBL" id="PJC24818.1"/>
    </source>
</evidence>
<organism evidence="3 4">
    <name type="scientific">Candidatus Uhrbacteria bacterium CG_4_9_14_0_2_um_filter_41_50</name>
    <dbReference type="NCBI Taxonomy" id="1975031"/>
    <lineage>
        <taxon>Bacteria</taxon>
        <taxon>Candidatus Uhriibacteriota</taxon>
    </lineage>
</organism>
<reference evidence="4" key="1">
    <citation type="submission" date="2017-09" db="EMBL/GenBank/DDBJ databases">
        <title>Depth-based differentiation of microbial function through sediment-hosted aquifers and enrichment of novel symbionts in the deep terrestrial subsurface.</title>
        <authorList>
            <person name="Probst A.J."/>
            <person name="Ladd B."/>
            <person name="Jarett J.K."/>
            <person name="Geller-Mcgrath D.E."/>
            <person name="Sieber C.M.K."/>
            <person name="Emerson J.B."/>
            <person name="Anantharaman K."/>
            <person name="Thomas B.C."/>
            <person name="Malmstrom R."/>
            <person name="Stieglmeier M."/>
            <person name="Klingl A."/>
            <person name="Woyke T."/>
            <person name="Ryan C.M."/>
            <person name="Banfield J.F."/>
        </authorList>
    </citation>
    <scope>NUCLEOTIDE SEQUENCE [LARGE SCALE GENOMIC DNA]</scope>
</reference>
<feature type="transmembrane region" description="Helical" evidence="1">
    <location>
        <begin position="211"/>
        <end position="233"/>
    </location>
</feature>
<dbReference type="InterPro" id="IPR012507">
    <property type="entry name" value="YibE_F"/>
</dbReference>
<comment type="caution">
    <text evidence="3">The sequence shown here is derived from an EMBL/GenBank/DDBJ whole genome shotgun (WGS) entry which is preliminary data.</text>
</comment>
<evidence type="ECO:0008006" key="5">
    <source>
        <dbReference type="Google" id="ProtNLM"/>
    </source>
</evidence>
<feature type="transmembrane region" description="Helical" evidence="1">
    <location>
        <begin position="117"/>
        <end position="138"/>
    </location>
</feature>
<proteinExistence type="predicted"/>
<sequence length="341" mass="37065">MKKLIPILLILFALPAFVGAQATSEIEAVVIEVINDQQIIAQDFSGNEYEALLSSTKTDGYDYNLKAGDKVYLQIIEFSDNTEQIYFGDVNRLAGLWWIFIIFAILAIAIGRRGGLFALVGLMVTIAILFGWVFPKIIAGADPVLIVILGAVVILGVNMHLTHGFRKATFIAFLSTVVGLVFVLIFSYLFVSLGSLTGLATEDAVMLFAGASGLIIPKGILLVGIILGAVGVLDDIAITQQETVFEIGSADPSLDKKELFKRAMNVGRHHIASVINTLVLAYVGVALPLFLIFMMNDTISITRFLNEEFVAEEIIRTLAGTSALILTVPIATWFAILIRKR</sequence>
<feature type="transmembrane region" description="Helical" evidence="1">
    <location>
        <begin position="93"/>
        <end position="110"/>
    </location>
</feature>
<accession>A0A2M8EPZ7</accession>
<dbReference type="EMBL" id="PFSI01000016">
    <property type="protein sequence ID" value="PJC24818.1"/>
    <property type="molecule type" value="Genomic_DNA"/>
</dbReference>
<keyword evidence="1" id="KW-0472">Membrane</keyword>
<feature type="transmembrane region" description="Helical" evidence="1">
    <location>
        <begin position="271"/>
        <end position="294"/>
    </location>
</feature>
<name>A0A2M8EPZ7_9BACT</name>
<keyword evidence="2" id="KW-0732">Signal</keyword>
<feature type="chain" id="PRO_5014637296" description="YibE/F family protein" evidence="2">
    <location>
        <begin position="19"/>
        <end position="341"/>
    </location>
</feature>
<dbReference type="Proteomes" id="UP000230251">
    <property type="component" value="Unassembled WGS sequence"/>
</dbReference>
<evidence type="ECO:0000313" key="4">
    <source>
        <dbReference type="Proteomes" id="UP000230251"/>
    </source>
</evidence>
<dbReference type="AlphaFoldDB" id="A0A2M8EPZ7"/>
<protein>
    <recommendedName>
        <fullName evidence="5">YibE/F family protein</fullName>
    </recommendedName>
</protein>
<evidence type="ECO:0000256" key="1">
    <source>
        <dbReference type="SAM" id="Phobius"/>
    </source>
</evidence>
<keyword evidence="1" id="KW-0812">Transmembrane</keyword>
<evidence type="ECO:0000256" key="2">
    <source>
        <dbReference type="SAM" id="SignalP"/>
    </source>
</evidence>
<feature type="signal peptide" evidence="2">
    <location>
        <begin position="1"/>
        <end position="18"/>
    </location>
</feature>
<dbReference type="PANTHER" id="PTHR41771">
    <property type="entry name" value="MEMBRANE PROTEIN-RELATED"/>
    <property type="match status" value="1"/>
</dbReference>
<keyword evidence="1" id="KW-1133">Transmembrane helix</keyword>
<feature type="transmembrane region" description="Helical" evidence="1">
    <location>
        <begin position="314"/>
        <end position="338"/>
    </location>
</feature>
<dbReference type="PANTHER" id="PTHR41771:SF1">
    <property type="entry name" value="MEMBRANE PROTEIN"/>
    <property type="match status" value="1"/>
</dbReference>